<comment type="similarity">
    <text evidence="2">Belongs to the NRDE2 family.</text>
</comment>
<dbReference type="GO" id="GO:0071013">
    <property type="term" value="C:catalytic step 2 spliceosome"/>
    <property type="evidence" value="ECO:0007669"/>
    <property type="project" value="TreeGrafter"/>
</dbReference>
<feature type="compositionally biased region" description="Basic and acidic residues" evidence="4">
    <location>
        <begin position="164"/>
        <end position="179"/>
    </location>
</feature>
<feature type="compositionally biased region" description="Basic and acidic residues" evidence="4">
    <location>
        <begin position="240"/>
        <end position="280"/>
    </location>
</feature>
<evidence type="ECO:0000313" key="6">
    <source>
        <dbReference type="Proteomes" id="UP000749646"/>
    </source>
</evidence>
<dbReference type="PANTHER" id="PTHR13471">
    <property type="entry name" value="TETRATRICOPEPTIDE-LIKE HELICAL"/>
    <property type="match status" value="1"/>
</dbReference>
<feature type="compositionally biased region" description="Polar residues" evidence="4">
    <location>
        <begin position="72"/>
        <end position="91"/>
    </location>
</feature>
<feature type="compositionally biased region" description="Polar residues" evidence="4">
    <location>
        <begin position="1500"/>
        <end position="1509"/>
    </location>
</feature>
<accession>A0A9P6MAP0</accession>
<name>A0A9P6MAP0_9FUNG</name>
<evidence type="ECO:0000313" key="5">
    <source>
        <dbReference type="EMBL" id="KAF9985137.1"/>
    </source>
</evidence>
<keyword evidence="3" id="KW-0539">Nucleus</keyword>
<dbReference type="Proteomes" id="UP000749646">
    <property type="component" value="Unassembled WGS sequence"/>
</dbReference>
<evidence type="ECO:0000256" key="3">
    <source>
        <dbReference type="ARBA" id="ARBA00023242"/>
    </source>
</evidence>
<dbReference type="Pfam" id="PF08424">
    <property type="entry name" value="NRDE-2"/>
    <property type="match status" value="1"/>
</dbReference>
<dbReference type="GO" id="GO:0006396">
    <property type="term" value="P:RNA processing"/>
    <property type="evidence" value="ECO:0007669"/>
    <property type="project" value="InterPro"/>
</dbReference>
<sequence length="1509" mass="172657">MSESPRKTPFSAQVLDDLDLHNRGAQQELKSRPKEPTVPIQPPTFDSFPDILVPKLPTSSALATDAAPPTWSIPSFSSFPIDNLPSHQSIPPSDLADVTIHETSKESSYLKHQEKTKSKKKERTHDLDDKERSRNKTRSTANRHDAGGYDGRERRKERKRSRSRSKDRSSQSHRDDRGERARHRSKSKDRSKVESSRDRRYSDRSNHDRTGRQRDRDGSRDRSHKKASIHSHSSRHALGRSRDDSKGPDRKKSRHDEFKEEEKESWSTRRERDLGREADKTSLPSVRSSHWSSKAEEKNKPGTWIIDVKGDQDVFRYGGLDPLLTPKFRRAGGGRVLGLPKHMRQDSGAGHEYKRITRAKAVELARSAGVAPQNPSYISLDIRSGGNQKPHVDRDHDKGSGNSDSDDGMYNGRKGVDYRDIHGKSVHKDEDEDLLQTMSDQEEEGAESLLDVLMRRRMILDNELRRDPKQPEKWLEFIAVEDEIDLVTNKRGASSVAHSASQAEVKMSIFERALQSNSTNEHLLLEYMNTCRQCWEPAKVLSKWDELLQSAKIQTAWPGLWITYLDFRQRHFLSFSIKSFTRVLKDALDRLGKMARSTWQDMQKTTEKADLQAQLVKIESVIVHVIARSWTFLKQAGYIERAQGIIQGQVEFLFNMPSSLTSEPWEIQIGSLEEYWDSELPRFGEKDAKGWTHYVTEEDEVAMENQLDQTKLPSRDAVDETLLKAFADNDMERYQYSRWATLEKELDMICWFPVRTTEDLPDQLGDDPYGIIIFDDIRPFIVPLYTEGARLLYMDCVFNFLGLAVNSYAGSNGHQVSAAAVVPTRKPDKATSLYNPYFHDSLLLTLGMDLRSMQNSNVNLQRFFPQFENKDKSIERVVKEIQRERQFREPEERDWSCVWSLPLHLYPRGADTTFGGLTSGSSTEQENQFPWASLSSHEEIQTSNRPFIRNIMQQLTEVVPLPKDYRRGISLYHLMYEALDTLSASKSQRLAKKYLKNDKMDLELWNGYALTEKAFGRISEARKVYSTVLSMYKSFPAQNQARAPLIYRCFAELEWEQGRPGVALSILVAYAEGVTSNIPEDGQRDFPMPTPTRLIKARQFYSQKVAQLNLVRPSESTAQSGATGGKWFEPALDLIACFSWFEYLSLFPSGTGLESGIKVFETTIDELDFRNSDCEMEVPVDAPVGHKVQRQSLLFSTVAATADLEAEKRTRKKKLCTGPEAEMAWIQLAKLVYFHSMQVSTSSTRSKAERVAVDISGGGTGFQPRDLRRIVRAGLARFPNCSILQSLFFWVEAKQRLHGRVRTWVHEQLMDSHGTKRLGGGGPLASKAPMWIFGLFYELWHQEPYNPHLVRSLLESVLESSKQSSFSSSPTLWLIYIEFEIRESARQQESLSRSLSLRSKKSKGTGKDKDKDKKSSRADLGVESSVRVKQLLMRALNDCPWCKDLYVLAFEPRMRDLFSIEELDQLYQTMLEKEIRVRYEIPEREQQSLSFAGGDKDMTENNSSGGESE</sequence>
<dbReference type="Gene3D" id="1.25.40.10">
    <property type="entry name" value="Tetratricopeptide repeat domain"/>
    <property type="match status" value="1"/>
</dbReference>
<feature type="compositionally biased region" description="Basic and acidic residues" evidence="4">
    <location>
        <begin position="1405"/>
        <end position="1417"/>
    </location>
</feature>
<evidence type="ECO:0000256" key="2">
    <source>
        <dbReference type="ARBA" id="ARBA00009265"/>
    </source>
</evidence>
<feature type="compositionally biased region" description="Basic and acidic residues" evidence="4">
    <location>
        <begin position="123"/>
        <end position="134"/>
    </location>
</feature>
<dbReference type="GO" id="GO:0031048">
    <property type="term" value="P:regulatory ncRNA-mediated heterochromatin formation"/>
    <property type="evidence" value="ECO:0007669"/>
    <property type="project" value="TreeGrafter"/>
</dbReference>
<dbReference type="SMART" id="SM00386">
    <property type="entry name" value="HAT"/>
    <property type="match status" value="3"/>
</dbReference>
<dbReference type="InterPro" id="IPR011990">
    <property type="entry name" value="TPR-like_helical_dom_sf"/>
</dbReference>
<dbReference type="InterPro" id="IPR003107">
    <property type="entry name" value="HAT"/>
</dbReference>
<evidence type="ECO:0000256" key="4">
    <source>
        <dbReference type="SAM" id="MobiDB-lite"/>
    </source>
</evidence>
<feature type="region of interest" description="Disordered" evidence="4">
    <location>
        <begin position="1392"/>
        <end position="1419"/>
    </location>
</feature>
<dbReference type="EMBL" id="JAAAHW010003321">
    <property type="protein sequence ID" value="KAF9985137.1"/>
    <property type="molecule type" value="Genomic_DNA"/>
</dbReference>
<reference evidence="5" key="1">
    <citation type="journal article" date="2020" name="Fungal Divers.">
        <title>Resolving the Mortierellaceae phylogeny through synthesis of multi-gene phylogenetics and phylogenomics.</title>
        <authorList>
            <person name="Vandepol N."/>
            <person name="Liber J."/>
            <person name="Desiro A."/>
            <person name="Na H."/>
            <person name="Kennedy M."/>
            <person name="Barry K."/>
            <person name="Grigoriev I.V."/>
            <person name="Miller A.N."/>
            <person name="O'Donnell K."/>
            <person name="Stajich J.E."/>
            <person name="Bonito G."/>
        </authorList>
    </citation>
    <scope>NUCLEOTIDE SEQUENCE</scope>
    <source>
        <strain evidence="5">MES-2147</strain>
    </source>
</reference>
<comment type="caution">
    <text evidence="5">The sequence shown here is derived from an EMBL/GenBank/DDBJ whole genome shotgun (WGS) entry which is preliminary data.</text>
</comment>
<organism evidence="5 6">
    <name type="scientific">Modicella reniformis</name>
    <dbReference type="NCBI Taxonomy" id="1440133"/>
    <lineage>
        <taxon>Eukaryota</taxon>
        <taxon>Fungi</taxon>
        <taxon>Fungi incertae sedis</taxon>
        <taxon>Mucoromycota</taxon>
        <taxon>Mortierellomycotina</taxon>
        <taxon>Mortierellomycetes</taxon>
        <taxon>Mortierellales</taxon>
        <taxon>Mortierellaceae</taxon>
        <taxon>Modicella</taxon>
    </lineage>
</organism>
<feature type="region of interest" description="Disordered" evidence="4">
    <location>
        <begin position="1"/>
        <end position="302"/>
    </location>
</feature>
<feature type="compositionally biased region" description="Basic and acidic residues" evidence="4">
    <location>
        <begin position="390"/>
        <end position="399"/>
    </location>
</feature>
<feature type="compositionally biased region" description="Basic and acidic residues" evidence="4">
    <location>
        <begin position="99"/>
        <end position="116"/>
    </location>
</feature>
<evidence type="ECO:0000256" key="1">
    <source>
        <dbReference type="ARBA" id="ARBA00004123"/>
    </source>
</evidence>
<protein>
    <submittedName>
        <fullName evidence="5">Uncharacterized protein</fullName>
    </submittedName>
</protein>
<feature type="compositionally biased region" description="Basic and acidic residues" evidence="4">
    <location>
        <begin position="414"/>
        <end position="429"/>
    </location>
</feature>
<gene>
    <name evidence="5" type="ORF">BGZ65_011632</name>
</gene>
<feature type="compositionally biased region" description="Basic and acidic residues" evidence="4">
    <location>
        <begin position="188"/>
        <end position="221"/>
    </location>
</feature>
<dbReference type="GO" id="GO:1902369">
    <property type="term" value="P:negative regulation of RNA catabolic process"/>
    <property type="evidence" value="ECO:0007669"/>
    <property type="project" value="TreeGrafter"/>
</dbReference>
<dbReference type="PANTHER" id="PTHR13471:SF0">
    <property type="entry name" value="NUCLEAR EXOSOME REGULATOR NRDE2"/>
    <property type="match status" value="1"/>
</dbReference>
<feature type="compositionally biased region" description="Polar residues" evidence="4">
    <location>
        <begin position="282"/>
        <end position="292"/>
    </location>
</feature>
<comment type="subcellular location">
    <subcellularLocation>
        <location evidence="1">Nucleus</location>
    </subcellularLocation>
</comment>
<dbReference type="InterPro" id="IPR013633">
    <property type="entry name" value="NRDE-2"/>
</dbReference>
<feature type="compositionally biased region" description="Basic residues" evidence="4">
    <location>
        <begin position="222"/>
        <end position="239"/>
    </location>
</feature>
<dbReference type="OrthoDB" id="297219at2759"/>
<feature type="compositionally biased region" description="Basic and acidic residues" evidence="4">
    <location>
        <begin position="142"/>
        <end position="154"/>
    </location>
</feature>
<feature type="region of interest" description="Disordered" evidence="4">
    <location>
        <begin position="374"/>
        <end position="430"/>
    </location>
</feature>
<feature type="region of interest" description="Disordered" evidence="4">
    <location>
        <begin position="1486"/>
        <end position="1509"/>
    </location>
</feature>
<keyword evidence="6" id="KW-1185">Reference proteome</keyword>
<proteinExistence type="inferred from homology"/>